<name>A0ABZ1TH03_STRVG</name>
<evidence type="ECO:0000313" key="2">
    <source>
        <dbReference type="Proteomes" id="UP001432039"/>
    </source>
</evidence>
<evidence type="ECO:0008006" key="3">
    <source>
        <dbReference type="Google" id="ProtNLM"/>
    </source>
</evidence>
<dbReference type="Proteomes" id="UP001432039">
    <property type="component" value="Chromosome"/>
</dbReference>
<keyword evidence="2" id="KW-1185">Reference proteome</keyword>
<reference evidence="1" key="1">
    <citation type="submission" date="2022-10" db="EMBL/GenBank/DDBJ databases">
        <title>The complete genomes of actinobacterial strains from the NBC collection.</title>
        <authorList>
            <person name="Joergensen T.S."/>
            <person name="Alvarez Arevalo M."/>
            <person name="Sterndorff E.B."/>
            <person name="Faurdal D."/>
            <person name="Vuksanovic O."/>
            <person name="Mourched A.-S."/>
            <person name="Charusanti P."/>
            <person name="Shaw S."/>
            <person name="Blin K."/>
            <person name="Weber T."/>
        </authorList>
    </citation>
    <scope>NUCLEOTIDE SEQUENCE</scope>
    <source>
        <strain evidence="1">NBC_00248</strain>
    </source>
</reference>
<gene>
    <name evidence="1" type="ORF">OG517_23295</name>
</gene>
<protein>
    <recommendedName>
        <fullName evidence="3">PD-(D/E)XK endonuclease-like domain-containing protein</fullName>
    </recommendedName>
</protein>
<organism evidence="1 2">
    <name type="scientific">Streptomyces virginiae</name>
    <name type="common">Streptomyces cinnamonensis</name>
    <dbReference type="NCBI Taxonomy" id="1961"/>
    <lineage>
        <taxon>Bacteria</taxon>
        <taxon>Bacillati</taxon>
        <taxon>Actinomycetota</taxon>
        <taxon>Actinomycetes</taxon>
        <taxon>Kitasatosporales</taxon>
        <taxon>Streptomycetaceae</taxon>
        <taxon>Streptomyces</taxon>
    </lineage>
</organism>
<sequence length="279" mass="30943">MTNPRHARDTERGRYYSDPAGGPDLISVTNVLGTAVNKSFALVPWGAGLVADHVIADPIGTARRARSDRAALRKQLVALPSGNAEKASNLGTRVHKRAEQLVLGTPYPADPEVEPYAQQLARFFRLWRVDVDRDVEATETTVFHRKYGYAGTGDLWLWLPTGRFRRRQLWLIDYKTSAKKPVHTVYAEQPMQLAALRHAPVALLADDTDIEAPRVHRTALLNLRPRSHRLIEVPSGRPVFRAFLGAVRTARYVHGAPAASAYPTILPPWAPGSTDRKAA</sequence>
<accession>A0ABZ1TH03</accession>
<proteinExistence type="predicted"/>
<dbReference type="RefSeq" id="WP_328962929.1">
    <property type="nucleotide sequence ID" value="NZ_CP108090.1"/>
</dbReference>
<dbReference type="EMBL" id="CP108090">
    <property type="protein sequence ID" value="WUQ14112.1"/>
    <property type="molecule type" value="Genomic_DNA"/>
</dbReference>
<evidence type="ECO:0000313" key="1">
    <source>
        <dbReference type="EMBL" id="WUQ14112.1"/>
    </source>
</evidence>